<dbReference type="NCBIfam" id="NF033429">
    <property type="entry name" value="ImuA_translesion"/>
    <property type="match status" value="1"/>
</dbReference>
<dbReference type="SUPFAM" id="SSF52540">
    <property type="entry name" value="P-loop containing nucleoside triphosphate hydrolases"/>
    <property type="match status" value="1"/>
</dbReference>
<dbReference type="InterPro" id="IPR027417">
    <property type="entry name" value="P-loop_NTPase"/>
</dbReference>
<dbReference type="RefSeq" id="WP_198568572.1">
    <property type="nucleotide sequence ID" value="NZ_CP066167.1"/>
</dbReference>
<dbReference type="Gene3D" id="3.40.50.300">
    <property type="entry name" value="P-loop containing nucleotide triphosphate hydrolases"/>
    <property type="match status" value="1"/>
</dbReference>
<dbReference type="PIRSF" id="PIRSF037290">
    <property type="entry name" value="UCP037290"/>
    <property type="match status" value="1"/>
</dbReference>
<dbReference type="KEGG" id="snan:I6N98_11895"/>
<sequence>MSSSPLQTLLDRHQLWRAGLTSAPDKSGLHTGFAALDAALHLGGWPPDGSTELLCDQLGIGELWLLMPSLVERSQHGPIAWINPPCTPNIAAWEHHGLAAHRQLLLSPKLLADQLWAAEEILRSGVFSAVLSWFSCRELQDRQLRRLHVAAKEGQCWHLHFRSGHCAQQVSPAPLRLQLAAETDSLLLRVIKQPGGPAAPELLLARPKELYHRQRPVKDWPSFTSVDLAQHGTSRRRLRLIPALQPARPTPIRTDQRGVQ</sequence>
<organism evidence="1 2">
    <name type="scientific">Spongiibacter nanhainus</name>
    <dbReference type="NCBI Taxonomy" id="2794344"/>
    <lineage>
        <taxon>Bacteria</taxon>
        <taxon>Pseudomonadati</taxon>
        <taxon>Pseudomonadota</taxon>
        <taxon>Gammaproteobacteria</taxon>
        <taxon>Cellvibrionales</taxon>
        <taxon>Spongiibacteraceae</taxon>
        <taxon>Spongiibacter</taxon>
    </lineage>
</organism>
<evidence type="ECO:0000313" key="2">
    <source>
        <dbReference type="Proteomes" id="UP000596063"/>
    </source>
</evidence>
<gene>
    <name evidence="1" type="primary">imuA</name>
    <name evidence="1" type="ORF">I6N98_11895</name>
</gene>
<evidence type="ECO:0000313" key="1">
    <source>
        <dbReference type="EMBL" id="QQD17070.1"/>
    </source>
</evidence>
<reference evidence="1 2" key="1">
    <citation type="submission" date="2020-12" db="EMBL/GenBank/DDBJ databases">
        <authorList>
            <person name="Shan Y."/>
        </authorList>
    </citation>
    <scope>NUCLEOTIDE SEQUENCE [LARGE SCALE GENOMIC DNA]</scope>
    <source>
        <strain evidence="2">csc3.9</strain>
    </source>
</reference>
<dbReference type="InterPro" id="IPR017166">
    <property type="entry name" value="UCP037290"/>
</dbReference>
<keyword evidence="2" id="KW-1185">Reference proteome</keyword>
<dbReference type="InterPro" id="IPR047610">
    <property type="entry name" value="ImuA_translesion"/>
</dbReference>
<proteinExistence type="predicted"/>
<dbReference type="Proteomes" id="UP000596063">
    <property type="component" value="Chromosome"/>
</dbReference>
<name>A0A7T4QYE9_9GAMM</name>
<dbReference type="EMBL" id="CP066167">
    <property type="protein sequence ID" value="QQD17070.1"/>
    <property type="molecule type" value="Genomic_DNA"/>
</dbReference>
<dbReference type="AlphaFoldDB" id="A0A7T4QYE9"/>
<protein>
    <submittedName>
        <fullName evidence="1">Translesion DNA synthesis-associated protein ImuA</fullName>
    </submittedName>
</protein>
<accession>A0A7T4QYE9</accession>